<evidence type="ECO:0000313" key="3">
    <source>
        <dbReference type="EMBL" id="BDT03485.1"/>
    </source>
</evidence>
<evidence type="ECO:0000256" key="1">
    <source>
        <dbReference type="ARBA" id="ARBA00023125"/>
    </source>
</evidence>
<dbReference type="Gene3D" id="1.10.30.10">
    <property type="entry name" value="High mobility group box domain"/>
    <property type="match status" value="1"/>
</dbReference>
<gene>
    <name evidence="3" type="ORF">SHM_11310</name>
</gene>
<keyword evidence="1" id="KW-0238">DNA-binding</keyword>
<dbReference type="SMART" id="SM00398">
    <property type="entry name" value="HMG"/>
    <property type="match status" value="1"/>
</dbReference>
<dbReference type="InterPro" id="IPR009071">
    <property type="entry name" value="HMG_box_dom"/>
</dbReference>
<dbReference type="SUPFAM" id="SSF47095">
    <property type="entry name" value="HMG-box"/>
    <property type="match status" value="1"/>
</dbReference>
<dbReference type="PANTHER" id="PTHR48112:SF22">
    <property type="entry name" value="MITOCHONDRIAL TRANSCRIPTION FACTOR A, ISOFORM B"/>
    <property type="match status" value="1"/>
</dbReference>
<dbReference type="EMBL" id="AP026933">
    <property type="protein sequence ID" value="BDT03485.1"/>
    <property type="molecule type" value="Genomic_DNA"/>
</dbReference>
<dbReference type="Proteomes" id="UP001163387">
    <property type="component" value="Chromosome"/>
</dbReference>
<dbReference type="PANTHER" id="PTHR48112">
    <property type="entry name" value="HIGH MOBILITY GROUP PROTEIN DSP1"/>
    <property type="match status" value="1"/>
</dbReference>
<accession>A0ABN6T1T8</accession>
<dbReference type="InterPro" id="IPR050342">
    <property type="entry name" value="HMGB"/>
</dbReference>
<evidence type="ECO:0000259" key="2">
    <source>
        <dbReference type="PROSITE" id="PS50118"/>
    </source>
</evidence>
<name>A0ABN6T1T8_9MOLU</name>
<evidence type="ECO:0000313" key="4">
    <source>
        <dbReference type="Proteomes" id="UP001163387"/>
    </source>
</evidence>
<feature type="domain" description="HMG box" evidence="2">
    <location>
        <begin position="5"/>
        <end position="75"/>
    </location>
</feature>
<sequence length="91" mass="10769">MSNKVKRPMNAYMLFSKEKRGEIIQQKPELKSKVAEVAKLIGNHWKEMSNEEKDKYVKIAAENKKNIWNWKSKIRILIISVSLFYKVTNLD</sequence>
<organism evidence="3 4">
    <name type="scientific">Spiroplasma ixodetis</name>
    <dbReference type="NCBI Taxonomy" id="2141"/>
    <lineage>
        <taxon>Bacteria</taxon>
        <taxon>Bacillati</taxon>
        <taxon>Mycoplasmatota</taxon>
        <taxon>Mollicutes</taxon>
        <taxon>Entomoplasmatales</taxon>
        <taxon>Spiroplasmataceae</taxon>
        <taxon>Spiroplasma</taxon>
    </lineage>
</organism>
<dbReference type="InterPro" id="IPR036910">
    <property type="entry name" value="HMG_box_dom_sf"/>
</dbReference>
<dbReference type="CDD" id="cd00084">
    <property type="entry name" value="HMG-box_SF"/>
    <property type="match status" value="1"/>
</dbReference>
<dbReference type="PROSITE" id="PS50118">
    <property type="entry name" value="HMG_BOX_2"/>
    <property type="match status" value="1"/>
</dbReference>
<dbReference type="RefSeq" id="WP_281749456.1">
    <property type="nucleotide sequence ID" value="NZ_AP026933.1"/>
</dbReference>
<reference evidence="3 4" key="1">
    <citation type="journal article" date="2022" name="Front. Microbiol.">
        <title>Male-killing mechanisms vary between Spiroplasma species.</title>
        <authorList>
            <person name="Arai H."/>
            <person name="Inoue M."/>
            <person name="Kageyama D."/>
        </authorList>
    </citation>
    <scope>NUCLEOTIDE SEQUENCE [LARGE SCALE GENOMIC DNA]</scope>
    <source>
        <strain evidence="4">sHm</strain>
    </source>
</reference>
<dbReference type="Pfam" id="PF00505">
    <property type="entry name" value="HMG_box"/>
    <property type="match status" value="1"/>
</dbReference>
<keyword evidence="4" id="KW-1185">Reference proteome</keyword>
<protein>
    <recommendedName>
        <fullName evidence="2">HMG box domain-containing protein</fullName>
    </recommendedName>
</protein>
<proteinExistence type="predicted"/>